<name>A0A1H3FIK9_9RHOB</name>
<protein>
    <submittedName>
        <fullName evidence="1">Uncharacterized protein</fullName>
    </submittedName>
</protein>
<reference evidence="1 2" key="1">
    <citation type="submission" date="2016-10" db="EMBL/GenBank/DDBJ databases">
        <authorList>
            <person name="Varghese N."/>
            <person name="Submissions S."/>
        </authorList>
    </citation>
    <scope>NUCLEOTIDE SEQUENCE [LARGE SCALE GENOMIC DNA]</scope>
    <source>
        <strain evidence="1 2">DSM 24802</strain>
    </source>
</reference>
<accession>A0A1H3FIK9</accession>
<evidence type="ECO:0000313" key="1">
    <source>
        <dbReference type="EMBL" id="SDX89949.1"/>
    </source>
</evidence>
<keyword evidence="2" id="KW-1185">Reference proteome</keyword>
<evidence type="ECO:0000313" key="2">
    <source>
        <dbReference type="Proteomes" id="UP000199541"/>
    </source>
</evidence>
<dbReference type="RefSeq" id="WP_160169166.1">
    <property type="nucleotide sequence ID" value="NZ_BNAB01000040.1"/>
</dbReference>
<sequence length="51" mass="5985">MSRLISGEDMRPDGWVIVQPNVYRFAVVDDGQFVVRTVIREYLATEVVWDR</sequence>
<organism evidence="1 2">
    <name type="scientific">Allgaiera indica</name>
    <dbReference type="NCBI Taxonomy" id="765699"/>
    <lineage>
        <taxon>Bacteria</taxon>
        <taxon>Pseudomonadati</taxon>
        <taxon>Pseudomonadota</taxon>
        <taxon>Alphaproteobacteria</taxon>
        <taxon>Rhodobacterales</taxon>
        <taxon>Paracoccaceae</taxon>
        <taxon>Allgaiera</taxon>
    </lineage>
</organism>
<dbReference type="EMBL" id="FNOB01000040">
    <property type="protein sequence ID" value="SDX89949.1"/>
    <property type="molecule type" value="Genomic_DNA"/>
</dbReference>
<gene>
    <name evidence="1" type="ORF">SAMN05444006_1401</name>
</gene>
<proteinExistence type="predicted"/>
<comment type="caution">
    <text evidence="1">The sequence shown here is derived from an EMBL/GenBank/DDBJ whole genome shotgun (WGS) entry which is preliminary data.</text>
</comment>
<dbReference type="Proteomes" id="UP000199541">
    <property type="component" value="Unassembled WGS sequence"/>
</dbReference>